<reference evidence="10 11" key="1">
    <citation type="submission" date="2018-01" db="EMBL/GenBank/DDBJ databases">
        <title>The draft genome sequence of Halioglobus lutimaris HF004.</title>
        <authorList>
            <person name="Du Z.-J."/>
            <person name="Shi M.-J."/>
        </authorList>
    </citation>
    <scope>NUCLEOTIDE SEQUENCE [LARGE SCALE GENOMIC DNA]</scope>
    <source>
        <strain evidence="10 11">HF004</strain>
    </source>
</reference>
<evidence type="ECO:0000256" key="1">
    <source>
        <dbReference type="ARBA" id="ARBA00004651"/>
    </source>
</evidence>
<feature type="transmembrane region" description="Helical" evidence="8">
    <location>
        <begin position="166"/>
        <end position="183"/>
    </location>
</feature>
<keyword evidence="4 8" id="KW-0812">Transmembrane</keyword>
<feature type="transmembrane region" description="Helical" evidence="8">
    <location>
        <begin position="374"/>
        <end position="390"/>
    </location>
</feature>
<dbReference type="NCBIfam" id="TIGR04178">
    <property type="entry name" value="exo_archaeo"/>
    <property type="match status" value="1"/>
</dbReference>
<dbReference type="EMBL" id="PKUS01000039">
    <property type="protein sequence ID" value="PLW67055.1"/>
    <property type="molecule type" value="Genomic_DNA"/>
</dbReference>
<feature type="domain" description="CAAX prenyl protease 2/Lysostaphin resistance protein A-like" evidence="9">
    <location>
        <begin position="445"/>
        <end position="538"/>
    </location>
</feature>
<evidence type="ECO:0000256" key="4">
    <source>
        <dbReference type="ARBA" id="ARBA00022692"/>
    </source>
</evidence>
<dbReference type="GO" id="GO:0080120">
    <property type="term" value="P:CAAX-box protein maturation"/>
    <property type="evidence" value="ECO:0007669"/>
    <property type="project" value="UniProtKB-ARBA"/>
</dbReference>
<feature type="transmembrane region" description="Helical" evidence="8">
    <location>
        <begin position="529"/>
        <end position="551"/>
    </location>
</feature>
<accession>A0A2N5WXV6</accession>
<dbReference type="NCBIfam" id="TIGR03008">
    <property type="entry name" value="pepcterm_CAAX"/>
    <property type="match status" value="1"/>
</dbReference>
<feature type="transmembrane region" description="Helical" evidence="8">
    <location>
        <begin position="439"/>
        <end position="465"/>
    </location>
</feature>
<name>A0A2N5WXV6_9GAMM</name>
<proteinExistence type="predicted"/>
<feature type="transmembrane region" description="Helical" evidence="8">
    <location>
        <begin position="57"/>
        <end position="77"/>
    </location>
</feature>
<evidence type="ECO:0000259" key="9">
    <source>
        <dbReference type="Pfam" id="PF02517"/>
    </source>
</evidence>
<evidence type="ECO:0000256" key="7">
    <source>
        <dbReference type="ARBA" id="ARBA00023136"/>
    </source>
</evidence>
<evidence type="ECO:0000313" key="11">
    <source>
        <dbReference type="Proteomes" id="UP000235005"/>
    </source>
</evidence>
<dbReference type="GO" id="GO:0005886">
    <property type="term" value="C:plasma membrane"/>
    <property type="evidence" value="ECO:0007669"/>
    <property type="project" value="UniProtKB-SubCell"/>
</dbReference>
<dbReference type="AlphaFoldDB" id="A0A2N5WXV6"/>
<sequence length="552" mass="60990">MKLTSARASSQHRRHTWRIILLIAIFFLQFEALEIGLRDYYTPDVARSSVWAPLYEFRQYVFSFLVVFPVALLLITWPRLRAHYGQLSRATISHSWGGMFIMQLALYTCFAWTTYHLSMEPDKYAGSTLPLIGWGLLLCATLGASLLMLAPRGYWANLFRTEGKSIILAAAAALLTTALSLLLQKITPALALGTIQGAEFILSLVYHDVAFDLDQRVLGTGDFLVKVSNDCAGYEGIALITVFLTVYLFLFHREFRFPAVLVAYPVGICIIYAFNVLRVAALVSLGSSFSPSIALAGFHSNAGWIAFLAVATGLIAFLHRVRWCRAEEKQAPEPQKSRSAASAEPGLVDALLFPFIALLASMLILGTLTVDFDYLYPVKVILVGAALWYFRAQYRLGLGKISMTALATGVGVFALWIVLVPNAPADSAEYTREFAQWPAWAVVVWVLFRLAGSAITVPLAEELAFRGYLLARFSGQAPSMNGQLPFNWIAVAASSLLFGILHGQWFAGAMAGLAYAWLRIRKNSVYDAVAAHMITNFLLSGYVMLTGNWSLW</sequence>
<feature type="transmembrane region" description="Helical" evidence="8">
    <location>
        <begin position="98"/>
        <end position="119"/>
    </location>
</feature>
<dbReference type="NCBIfam" id="TIGR04162">
    <property type="entry name" value="exo_VPEID"/>
    <property type="match status" value="1"/>
</dbReference>
<evidence type="ECO:0000256" key="5">
    <source>
        <dbReference type="ARBA" id="ARBA00022801"/>
    </source>
</evidence>
<feature type="transmembrane region" description="Helical" evidence="8">
    <location>
        <begin position="131"/>
        <end position="154"/>
    </location>
</feature>
<keyword evidence="3" id="KW-0645">Protease</keyword>
<organism evidence="10 11">
    <name type="scientific">Pseudohalioglobus lutimaris</name>
    <dbReference type="NCBI Taxonomy" id="1737061"/>
    <lineage>
        <taxon>Bacteria</taxon>
        <taxon>Pseudomonadati</taxon>
        <taxon>Pseudomonadota</taxon>
        <taxon>Gammaproteobacteria</taxon>
        <taxon>Cellvibrionales</taxon>
        <taxon>Halieaceae</taxon>
        <taxon>Pseudohalioglobus</taxon>
    </lineage>
</organism>
<evidence type="ECO:0000256" key="2">
    <source>
        <dbReference type="ARBA" id="ARBA00022475"/>
    </source>
</evidence>
<keyword evidence="11" id="KW-1185">Reference proteome</keyword>
<dbReference type="Pfam" id="PF02517">
    <property type="entry name" value="Rce1-like"/>
    <property type="match status" value="1"/>
</dbReference>
<comment type="caution">
    <text evidence="10">The sequence shown here is derived from an EMBL/GenBank/DDBJ whole genome shotgun (WGS) entry which is preliminary data.</text>
</comment>
<evidence type="ECO:0000256" key="8">
    <source>
        <dbReference type="SAM" id="Phobius"/>
    </source>
</evidence>
<protein>
    <recommendedName>
        <fullName evidence="9">CAAX prenyl protease 2/Lysostaphin resistance protein A-like domain-containing protein</fullName>
    </recommendedName>
</protein>
<feature type="transmembrane region" description="Helical" evidence="8">
    <location>
        <begin position="346"/>
        <end position="368"/>
    </location>
</feature>
<dbReference type="Pfam" id="PF09721">
    <property type="entry name" value="Exosortase_EpsH"/>
    <property type="match status" value="1"/>
</dbReference>
<dbReference type="GO" id="GO:0004175">
    <property type="term" value="F:endopeptidase activity"/>
    <property type="evidence" value="ECO:0007669"/>
    <property type="project" value="UniProtKB-ARBA"/>
</dbReference>
<dbReference type="GO" id="GO:0006508">
    <property type="term" value="P:proteolysis"/>
    <property type="evidence" value="ECO:0007669"/>
    <property type="project" value="UniProtKB-KW"/>
</dbReference>
<dbReference type="InterPro" id="IPR026392">
    <property type="entry name" value="Exo/Archaeosortase_dom"/>
</dbReference>
<dbReference type="InterPro" id="IPR019127">
    <property type="entry name" value="Exosortase"/>
</dbReference>
<evidence type="ECO:0000256" key="6">
    <source>
        <dbReference type="ARBA" id="ARBA00022989"/>
    </source>
</evidence>
<dbReference type="Proteomes" id="UP000235005">
    <property type="component" value="Unassembled WGS sequence"/>
</dbReference>
<evidence type="ECO:0000256" key="3">
    <source>
        <dbReference type="ARBA" id="ARBA00022670"/>
    </source>
</evidence>
<keyword evidence="6 8" id="KW-1133">Transmembrane helix</keyword>
<dbReference type="InterPro" id="IPR003675">
    <property type="entry name" value="Rce1/LyrA-like_dom"/>
</dbReference>
<feature type="transmembrane region" description="Helical" evidence="8">
    <location>
        <begin position="232"/>
        <end position="250"/>
    </location>
</feature>
<dbReference type="InterPro" id="IPR014346">
    <property type="entry name" value="Prenyl_protease-related"/>
</dbReference>
<keyword evidence="2" id="KW-1003">Cell membrane</keyword>
<feature type="transmembrane region" description="Helical" evidence="8">
    <location>
        <begin position="257"/>
        <end position="281"/>
    </location>
</feature>
<evidence type="ECO:0000313" key="10">
    <source>
        <dbReference type="EMBL" id="PLW67055.1"/>
    </source>
</evidence>
<gene>
    <name evidence="10" type="ORF">C0039_18735</name>
</gene>
<dbReference type="OrthoDB" id="9787923at2"/>
<feature type="transmembrane region" description="Helical" evidence="8">
    <location>
        <begin position="20"/>
        <end position="37"/>
    </location>
</feature>
<feature type="transmembrane region" description="Helical" evidence="8">
    <location>
        <begin position="301"/>
        <end position="319"/>
    </location>
</feature>
<feature type="transmembrane region" description="Helical" evidence="8">
    <location>
        <begin position="486"/>
        <end position="517"/>
    </location>
</feature>
<keyword evidence="7 8" id="KW-0472">Membrane</keyword>
<dbReference type="InterPro" id="IPR026420">
    <property type="entry name" value="Exo_VPEID"/>
</dbReference>
<comment type="subcellular location">
    <subcellularLocation>
        <location evidence="1">Cell membrane</location>
        <topology evidence="1">Multi-pass membrane protein</topology>
    </subcellularLocation>
</comment>
<dbReference type="RefSeq" id="WP_101518958.1">
    <property type="nucleotide sequence ID" value="NZ_PKUS01000039.1"/>
</dbReference>
<feature type="transmembrane region" description="Helical" evidence="8">
    <location>
        <begin position="402"/>
        <end position="419"/>
    </location>
</feature>
<keyword evidence="5" id="KW-0378">Hydrolase</keyword>